<accession>A0ABX7X599</accession>
<evidence type="ECO:0000313" key="2">
    <source>
        <dbReference type="Proteomes" id="UP000672027"/>
    </source>
</evidence>
<dbReference type="EMBL" id="CP072800">
    <property type="protein sequence ID" value="QTR51050.1"/>
    <property type="molecule type" value="Genomic_DNA"/>
</dbReference>
<name>A0ABX7X599_9GAMM</name>
<dbReference type="RefSeq" id="WP_210229118.1">
    <property type="nucleotide sequence ID" value="NZ_CP072800.1"/>
</dbReference>
<proteinExistence type="predicted"/>
<evidence type="ECO:0000313" key="1">
    <source>
        <dbReference type="EMBL" id="QTR51050.1"/>
    </source>
</evidence>
<protein>
    <submittedName>
        <fullName evidence="1">Uncharacterized protein</fullName>
    </submittedName>
</protein>
<reference evidence="1 2" key="1">
    <citation type="submission" date="2021-04" db="EMBL/GenBank/DDBJ databases">
        <title>Genomics, taxonomy and metabolism of representatives of sulfur bacteria of the genus Thiothrix: Thiothrix fructosivorans QT, Thiothrix unzii A1T and three new species, Thiothrix subterranea sp. nov., Thiothrix litoralis sp. nov. and 'Candidatus Thiothrix anitrata' sp. nov.</title>
        <authorList>
            <person name="Ravin N.V."/>
            <person name="Smolyakov D."/>
            <person name="Rudenko T.S."/>
            <person name="Mardanov A.V."/>
            <person name="Beletsky A.V."/>
            <person name="Markov N.D."/>
            <person name="Fomenkov A.I."/>
            <person name="Roberts R.J."/>
            <person name="Karnachuk O.V."/>
            <person name="Novikov A."/>
            <person name="Grabovich M.Y."/>
        </authorList>
    </citation>
    <scope>NUCLEOTIDE SEQUENCE [LARGE SCALE GENOMIC DNA]</scope>
    <source>
        <strain evidence="1 2">A52</strain>
    </source>
</reference>
<keyword evidence="2" id="KW-1185">Reference proteome</keyword>
<organism evidence="1 2">
    <name type="scientific">Candidatus Thiothrix anitrata</name>
    <dbReference type="NCBI Taxonomy" id="2823902"/>
    <lineage>
        <taxon>Bacteria</taxon>
        <taxon>Pseudomonadati</taxon>
        <taxon>Pseudomonadota</taxon>
        <taxon>Gammaproteobacteria</taxon>
        <taxon>Thiotrichales</taxon>
        <taxon>Thiotrichaceae</taxon>
        <taxon>Thiothrix</taxon>
    </lineage>
</organism>
<gene>
    <name evidence="1" type="ORF">J8380_05680</name>
</gene>
<sequence>MLIQLDCAVFAGCFGSVGFGSANDALVNHVLLRECHRVGQVNALALAEVVVEFVVKFSRGGLGAVAASGAIAVDVTRVMVTETV</sequence>
<dbReference type="Proteomes" id="UP000672027">
    <property type="component" value="Chromosome"/>
</dbReference>